<proteinExistence type="predicted"/>
<feature type="compositionally biased region" description="Basic and acidic residues" evidence="6">
    <location>
        <begin position="541"/>
        <end position="550"/>
    </location>
</feature>
<keyword evidence="3" id="KW-0863">Zinc-finger</keyword>
<evidence type="ECO:0000256" key="6">
    <source>
        <dbReference type="SAM" id="MobiDB-lite"/>
    </source>
</evidence>
<comment type="caution">
    <text evidence="8">The sequence shown here is derived from an EMBL/GenBank/DDBJ whole genome shotgun (WGS) entry which is preliminary data.</text>
</comment>
<comment type="subcellular location">
    <subcellularLocation>
        <location evidence="1">Nucleus</location>
    </subcellularLocation>
</comment>
<protein>
    <recommendedName>
        <fullName evidence="7">PSP proline-rich domain-containing protein</fullName>
    </recommendedName>
</protein>
<gene>
    <name evidence="8" type="ORF">RclHR1_08590001</name>
</gene>
<keyword evidence="5" id="KW-0539">Nucleus</keyword>
<accession>A0A2Z6SFJ7</accession>
<evidence type="ECO:0000313" key="9">
    <source>
        <dbReference type="Proteomes" id="UP000247702"/>
    </source>
</evidence>
<feature type="region of interest" description="Disordered" evidence="6">
    <location>
        <begin position="540"/>
        <end position="563"/>
    </location>
</feature>
<dbReference type="GO" id="GO:0003723">
    <property type="term" value="F:RNA binding"/>
    <property type="evidence" value="ECO:0007669"/>
    <property type="project" value="TreeGrafter"/>
</dbReference>
<dbReference type="SMART" id="SM00581">
    <property type="entry name" value="PSP"/>
    <property type="match status" value="1"/>
</dbReference>
<dbReference type="Pfam" id="PF04046">
    <property type="entry name" value="PSP"/>
    <property type="match status" value="1"/>
</dbReference>
<dbReference type="InterPro" id="IPR006568">
    <property type="entry name" value="PSP_pro-rich"/>
</dbReference>
<evidence type="ECO:0000256" key="1">
    <source>
        <dbReference type="ARBA" id="ARBA00004123"/>
    </source>
</evidence>
<reference evidence="8 9" key="1">
    <citation type="submission" date="2017-11" db="EMBL/GenBank/DDBJ databases">
        <title>The genome of Rhizophagus clarus HR1 reveals common genetic basis of auxotrophy among arbuscular mycorrhizal fungi.</title>
        <authorList>
            <person name="Kobayashi Y."/>
        </authorList>
    </citation>
    <scope>NUCLEOTIDE SEQUENCE [LARGE SCALE GENOMIC DNA]</scope>
    <source>
        <strain evidence="8 9">HR1</strain>
    </source>
</reference>
<dbReference type="GO" id="GO:0071013">
    <property type="term" value="C:catalytic step 2 spliceosome"/>
    <property type="evidence" value="ECO:0007669"/>
    <property type="project" value="TreeGrafter"/>
</dbReference>
<feature type="domain" description="PSP proline-rich" evidence="7">
    <location>
        <begin position="230"/>
        <end position="282"/>
    </location>
</feature>
<dbReference type="AlphaFoldDB" id="A0A2Z6SFJ7"/>
<name>A0A2Z6SFJ7_9GLOM</name>
<evidence type="ECO:0000313" key="8">
    <source>
        <dbReference type="EMBL" id="GBC09050.1"/>
    </source>
</evidence>
<evidence type="ECO:0000256" key="2">
    <source>
        <dbReference type="ARBA" id="ARBA00022723"/>
    </source>
</evidence>
<dbReference type="Proteomes" id="UP000247702">
    <property type="component" value="Unassembled WGS sequence"/>
</dbReference>
<dbReference type="STRING" id="94130.A0A2Z6SFJ7"/>
<dbReference type="EMBL" id="BEXD01004269">
    <property type="protein sequence ID" value="GBC09050.1"/>
    <property type="molecule type" value="Genomic_DNA"/>
</dbReference>
<evidence type="ECO:0000256" key="4">
    <source>
        <dbReference type="ARBA" id="ARBA00022833"/>
    </source>
</evidence>
<evidence type="ECO:0000259" key="7">
    <source>
        <dbReference type="SMART" id="SM00581"/>
    </source>
</evidence>
<sequence>METENLNQIDRVYRNKRDLYHNENIQHSFPSQISRGNFNNSLPLNKTIFSLKHEISSVEVFPQLQFTPYVSTLPQKHISDSFKRDTIIYIDHEVTSHDKEAISEEEKSNNRTIAIIIETKNNYGDNLINGDSIIYERITDCILGHEEKEKDRETLKLNNNVDKSLIISVRKCFNCLSPYHSYYNCQLPLDDEIIKINKERFNNEQDNKSNNGRQQFNSRYYIEYEKDFIFNIFLPGVISDVLKDALGILESGDEPPYYKRMRIYGYPPGYWGDNEGDDPLKPKKDRLSKLEEEKWNSATLKIYDNDGNDSCDSWEVSSTSNDSTGNNSENDDSKDKIDYLEIKESLTNNTKEKDTFEKEFQGTQELQQEKKKKVPLVYYPGLNLDFVKFENKSNVNVIKTNNYNVEEQFALYPKNTEESYVYYPAISDLYYNGYSDEWYGYEQLQPSRNTNNVSPCIISSNLKLQPPPPGTITFNSGVPLSGISTSFSNMQPPPPGTVPSLETDNSTSKIEAMFIQSQEHFKVDKPSLLWKNDNLVISKTDSSEQQHQNDDFEDYVEDMDLSD</sequence>
<organism evidence="8 9">
    <name type="scientific">Rhizophagus clarus</name>
    <dbReference type="NCBI Taxonomy" id="94130"/>
    <lineage>
        <taxon>Eukaryota</taxon>
        <taxon>Fungi</taxon>
        <taxon>Fungi incertae sedis</taxon>
        <taxon>Mucoromycota</taxon>
        <taxon>Glomeromycotina</taxon>
        <taxon>Glomeromycetes</taxon>
        <taxon>Glomerales</taxon>
        <taxon>Glomeraceae</taxon>
        <taxon>Rhizophagus</taxon>
    </lineage>
</organism>
<keyword evidence="4" id="KW-0862">Zinc</keyword>
<dbReference type="GO" id="GO:0008270">
    <property type="term" value="F:zinc ion binding"/>
    <property type="evidence" value="ECO:0007669"/>
    <property type="project" value="UniProtKB-KW"/>
</dbReference>
<feature type="compositionally biased region" description="Low complexity" evidence="6">
    <location>
        <begin position="317"/>
        <end position="328"/>
    </location>
</feature>
<evidence type="ECO:0000256" key="3">
    <source>
        <dbReference type="ARBA" id="ARBA00022771"/>
    </source>
</evidence>
<dbReference type="PANTHER" id="PTHR13316:SF0">
    <property type="entry name" value="ZINC FINGER CCHC DOMAIN-CONTAINING PROTEIN 8"/>
    <property type="match status" value="1"/>
</dbReference>
<keyword evidence="9" id="KW-1185">Reference proteome</keyword>
<evidence type="ECO:0000256" key="5">
    <source>
        <dbReference type="ARBA" id="ARBA00023242"/>
    </source>
</evidence>
<dbReference type="InterPro" id="IPR052115">
    <property type="entry name" value="NEXT_complex_subunit_ZCCHC8"/>
</dbReference>
<dbReference type="PANTHER" id="PTHR13316">
    <property type="entry name" value="ZINC FINGER, CCHC DOMAIN CONTAINING 8"/>
    <property type="match status" value="1"/>
</dbReference>
<feature type="compositionally biased region" description="Acidic residues" evidence="6">
    <location>
        <begin position="551"/>
        <end position="563"/>
    </location>
</feature>
<feature type="region of interest" description="Disordered" evidence="6">
    <location>
        <begin position="312"/>
        <end position="337"/>
    </location>
</feature>
<keyword evidence="2" id="KW-0479">Metal-binding</keyword>